<comment type="caution">
    <text evidence="1">The sequence shown here is derived from an EMBL/GenBank/DDBJ whole genome shotgun (WGS) entry which is preliminary data.</text>
</comment>
<accession>A0A175RCL1</accession>
<proteinExistence type="predicted"/>
<dbReference type="AlphaFoldDB" id="A0A175RCL1"/>
<name>A0A175RCL1_9HYPH</name>
<sequence>MDDILARLADAARSRYALACEYQASLLALGTESADDLAEAASFVRETGAVVDPEYCARCARLYATLAALDYGAGADARTRRAQLG</sequence>
<reference evidence="1 2" key="1">
    <citation type="journal article" date="2016" name="Front. Microbiol.">
        <title>Genomic Resource of Rice Seed Associated Bacteria.</title>
        <authorList>
            <person name="Midha S."/>
            <person name="Bansal K."/>
            <person name="Sharma S."/>
            <person name="Kumar N."/>
            <person name="Patil P.P."/>
            <person name="Chaudhry V."/>
            <person name="Patil P.B."/>
        </authorList>
    </citation>
    <scope>NUCLEOTIDE SEQUENCE [LARGE SCALE GENOMIC DNA]</scope>
    <source>
        <strain evidence="1 2">NS226</strain>
    </source>
</reference>
<dbReference type="EMBL" id="LDPZ01000006">
    <property type="protein sequence ID" value="KTQ97827.1"/>
    <property type="molecule type" value="Genomic_DNA"/>
</dbReference>
<dbReference type="RefSeq" id="WP_058633893.1">
    <property type="nucleotide sequence ID" value="NZ_LDPZ01000006.1"/>
</dbReference>
<gene>
    <name evidence="1" type="ORF">NS226_04115</name>
</gene>
<dbReference type="Proteomes" id="UP000078272">
    <property type="component" value="Unassembled WGS sequence"/>
</dbReference>
<organism evidence="1 2">
    <name type="scientific">Aureimonas ureilytica</name>
    <dbReference type="NCBI Taxonomy" id="401562"/>
    <lineage>
        <taxon>Bacteria</taxon>
        <taxon>Pseudomonadati</taxon>
        <taxon>Pseudomonadota</taxon>
        <taxon>Alphaproteobacteria</taxon>
        <taxon>Hyphomicrobiales</taxon>
        <taxon>Aurantimonadaceae</taxon>
        <taxon>Aureimonas</taxon>
    </lineage>
</organism>
<evidence type="ECO:0000313" key="2">
    <source>
        <dbReference type="Proteomes" id="UP000078272"/>
    </source>
</evidence>
<evidence type="ECO:0000313" key="1">
    <source>
        <dbReference type="EMBL" id="KTQ97827.1"/>
    </source>
</evidence>
<protein>
    <submittedName>
        <fullName evidence="1">Uncharacterized protein</fullName>
    </submittedName>
</protein>
<dbReference type="PATRIC" id="fig|401562.3.peg.4350"/>